<comment type="caution">
    <text evidence="9">The sequence shown here is derived from an EMBL/GenBank/DDBJ whole genome shotgun (WGS) entry which is preliminary data.</text>
</comment>
<dbReference type="PANTHER" id="PTHR11705">
    <property type="entry name" value="PROTEASE FAMILY M14 CARBOXYPEPTIDASE A,B"/>
    <property type="match status" value="1"/>
</dbReference>
<dbReference type="EMBL" id="QBKR01000006">
    <property type="protein sequence ID" value="PTX61826.1"/>
    <property type="molecule type" value="Genomic_DNA"/>
</dbReference>
<evidence type="ECO:0000313" key="9">
    <source>
        <dbReference type="EMBL" id="PTX61826.1"/>
    </source>
</evidence>
<dbReference type="RefSeq" id="WP_108022452.1">
    <property type="nucleotide sequence ID" value="NZ_QBKR01000006.1"/>
</dbReference>
<gene>
    <name evidence="9" type="ORF">C8P63_10678</name>
</gene>
<dbReference type="Pfam" id="PF00246">
    <property type="entry name" value="Peptidase_M14"/>
    <property type="match status" value="1"/>
</dbReference>
<evidence type="ECO:0000256" key="6">
    <source>
        <dbReference type="ARBA" id="ARBA00023049"/>
    </source>
</evidence>
<dbReference type="AlphaFoldDB" id="A0A2T6C0I4"/>
<sequence>MRPSRWKWALILLLTLTALAPMGVWSHHADGEADRSLFNSEHYDFVKYSRFDEILKDLKQNPRVTVRQQGTSAGGHPMYVVTVSEPGAEKNFARYQRIRKQMLNNHLKADAWKEQNTEFKVPIMINGSIHGTEFVGSDAVLKLLDRFANGEDDTTRTILKESVLVFNLIANPDGRISATRFNAEGFDLNRDFITQSQPETQQMVDLITRWHPLVLLDLHGYVKFGGKTKPGLMEPCTPPHNPNYEYDLFSKWALDQAEAMEGEVVKNRSLYESDLYRNMTGTYIPARDDTAGWDDYPPIFTPMYAMYHGSYAYTLEAPTNDWDGVRWHVDAVMGALKFTVQNKNEMLEDQLEMFRRGIRFNHPHHPEEFFPQAYILPVDPENPGATRRAVNHLIDNDIRVEKARTGFSAGGVDYPSGTYIVPMDQAKAGLANTMLWEGEDISEKTPAMYDISAWSLPQLWGFQADPINAELDVTTTPVKRAENTGSLQGNGPYRIPNQSVEAVTMVNRLLQEGVAVYRDRQGDFYVRDSGPKVLRAVRESGLTLNTAELPKETEPVESMNVAILKDGGTDKSQSHAGTRHALERMGFRVTELHPRTVAEKGLEGYDVFVYAGTSKLIRWDLSKANREFGLENEEQYRRLKEQLHAFVQAGGTYVAVGSAASEATVTLELSQVKVQTGGSNSNGIVQVDNADHPLTAGYEEEDLGFVYRPGWYTDTDSVTVAASYGNGNDFFQSGHWRGRNEAQGKPVIVREKNHPVVLIGLEPAFRGHTAYLYRYLSNAIWSG</sequence>
<protein>
    <submittedName>
        <fullName evidence="9">Zinc carboxypeptidase</fullName>
    </submittedName>
</protein>
<proteinExistence type="inferred from homology"/>
<accession>A0A2T6C0I4</accession>
<comment type="cofactor">
    <cofactor evidence="1">
        <name>Zn(2+)</name>
        <dbReference type="ChEBI" id="CHEBI:29105"/>
    </cofactor>
</comment>
<organism evidence="9 10">
    <name type="scientific">Melghirimyces profundicolus</name>
    <dbReference type="NCBI Taxonomy" id="1242148"/>
    <lineage>
        <taxon>Bacteria</taxon>
        <taxon>Bacillati</taxon>
        <taxon>Bacillota</taxon>
        <taxon>Bacilli</taxon>
        <taxon>Bacillales</taxon>
        <taxon>Thermoactinomycetaceae</taxon>
        <taxon>Melghirimyces</taxon>
    </lineage>
</organism>
<dbReference type="GO" id="GO:0006508">
    <property type="term" value="P:proteolysis"/>
    <property type="evidence" value="ECO:0007669"/>
    <property type="project" value="UniProtKB-KW"/>
</dbReference>
<keyword evidence="6" id="KW-0482">Metalloprotease</keyword>
<keyword evidence="5" id="KW-0862">Zinc</keyword>
<reference evidence="9 10" key="1">
    <citation type="submission" date="2018-04" db="EMBL/GenBank/DDBJ databases">
        <title>Genomic Encyclopedia of Archaeal and Bacterial Type Strains, Phase II (KMG-II): from individual species to whole genera.</title>
        <authorList>
            <person name="Goeker M."/>
        </authorList>
    </citation>
    <scope>NUCLEOTIDE SEQUENCE [LARGE SCALE GENOMIC DNA]</scope>
    <source>
        <strain evidence="9 10">DSM 45787</strain>
    </source>
</reference>
<keyword evidence="3" id="KW-0645">Protease</keyword>
<name>A0A2T6C0I4_9BACL</name>
<dbReference type="OrthoDB" id="9758209at2"/>
<dbReference type="InterPro" id="IPR029062">
    <property type="entry name" value="Class_I_gatase-like"/>
</dbReference>
<keyword evidence="9" id="KW-0121">Carboxypeptidase</keyword>
<dbReference type="PROSITE" id="PS52035">
    <property type="entry name" value="PEPTIDASE_M14"/>
    <property type="match status" value="1"/>
</dbReference>
<evidence type="ECO:0000313" key="10">
    <source>
        <dbReference type="Proteomes" id="UP000244240"/>
    </source>
</evidence>
<evidence type="ECO:0000256" key="5">
    <source>
        <dbReference type="ARBA" id="ARBA00022833"/>
    </source>
</evidence>
<evidence type="ECO:0000256" key="4">
    <source>
        <dbReference type="ARBA" id="ARBA00022801"/>
    </source>
</evidence>
<dbReference type="Gene3D" id="3.40.630.10">
    <property type="entry name" value="Zn peptidases"/>
    <property type="match status" value="1"/>
</dbReference>
<evidence type="ECO:0000256" key="1">
    <source>
        <dbReference type="ARBA" id="ARBA00001947"/>
    </source>
</evidence>
<dbReference type="GO" id="GO:0004181">
    <property type="term" value="F:metallocarboxypeptidase activity"/>
    <property type="evidence" value="ECO:0007669"/>
    <property type="project" value="InterPro"/>
</dbReference>
<evidence type="ECO:0000259" key="8">
    <source>
        <dbReference type="PROSITE" id="PS52035"/>
    </source>
</evidence>
<evidence type="ECO:0000256" key="2">
    <source>
        <dbReference type="ARBA" id="ARBA00005988"/>
    </source>
</evidence>
<dbReference type="InterPro" id="IPR000834">
    <property type="entry name" value="Peptidase_M14"/>
</dbReference>
<comment type="similarity">
    <text evidence="2 7">Belongs to the peptidase M14 family.</text>
</comment>
<dbReference type="PANTHER" id="PTHR11705:SF143">
    <property type="entry name" value="SLL0236 PROTEIN"/>
    <property type="match status" value="1"/>
</dbReference>
<evidence type="ECO:0000256" key="3">
    <source>
        <dbReference type="ARBA" id="ARBA00022670"/>
    </source>
</evidence>
<dbReference type="GO" id="GO:0008270">
    <property type="term" value="F:zinc ion binding"/>
    <property type="evidence" value="ECO:0007669"/>
    <property type="project" value="InterPro"/>
</dbReference>
<keyword evidence="10" id="KW-1185">Reference proteome</keyword>
<dbReference type="SUPFAM" id="SSF52317">
    <property type="entry name" value="Class I glutamine amidotransferase-like"/>
    <property type="match status" value="1"/>
</dbReference>
<dbReference type="SMART" id="SM00631">
    <property type="entry name" value="Zn_pept"/>
    <property type="match status" value="1"/>
</dbReference>
<feature type="domain" description="Peptidase M14" evidence="8">
    <location>
        <begin position="44"/>
        <end position="339"/>
    </location>
</feature>
<keyword evidence="4" id="KW-0378">Hydrolase</keyword>
<dbReference type="Proteomes" id="UP000244240">
    <property type="component" value="Unassembled WGS sequence"/>
</dbReference>
<dbReference type="GO" id="GO:0005615">
    <property type="term" value="C:extracellular space"/>
    <property type="evidence" value="ECO:0007669"/>
    <property type="project" value="TreeGrafter"/>
</dbReference>
<dbReference type="SUPFAM" id="SSF53187">
    <property type="entry name" value="Zn-dependent exopeptidases"/>
    <property type="match status" value="1"/>
</dbReference>
<evidence type="ECO:0000256" key="7">
    <source>
        <dbReference type="PROSITE-ProRule" id="PRU01379"/>
    </source>
</evidence>
<feature type="active site" description="Proton donor/acceptor" evidence="7">
    <location>
        <position position="316"/>
    </location>
</feature>